<keyword evidence="2" id="KW-1133">Transmembrane helix</keyword>
<feature type="transmembrane region" description="Helical" evidence="2">
    <location>
        <begin position="20"/>
        <end position="36"/>
    </location>
</feature>
<feature type="compositionally biased region" description="Basic and acidic residues" evidence="1">
    <location>
        <begin position="90"/>
        <end position="112"/>
    </location>
</feature>
<evidence type="ECO:0000313" key="3">
    <source>
        <dbReference type="Proteomes" id="UP000887540"/>
    </source>
</evidence>
<organism evidence="3 4">
    <name type="scientific">Acrobeloides nanus</name>
    <dbReference type="NCBI Taxonomy" id="290746"/>
    <lineage>
        <taxon>Eukaryota</taxon>
        <taxon>Metazoa</taxon>
        <taxon>Ecdysozoa</taxon>
        <taxon>Nematoda</taxon>
        <taxon>Chromadorea</taxon>
        <taxon>Rhabditida</taxon>
        <taxon>Tylenchina</taxon>
        <taxon>Cephalobomorpha</taxon>
        <taxon>Cephaloboidea</taxon>
        <taxon>Cephalobidae</taxon>
        <taxon>Acrobeloides</taxon>
    </lineage>
</organism>
<sequence>MAHLCPVCHNRLKVNCTWKRILWAIFCFPCGLLCCTRRRKWRCRHCGEEVIISNGSVPTIVEAYKHYKDFKWQFPSKHRAPSDTKPAVTETDKEGESSTDKKEGATDKKEGESSTQQTELVTVT</sequence>
<dbReference type="InterPro" id="IPR019317">
    <property type="entry name" value="BRI3"/>
</dbReference>
<reference evidence="4" key="1">
    <citation type="submission" date="2022-11" db="UniProtKB">
        <authorList>
            <consortium name="WormBaseParasite"/>
        </authorList>
    </citation>
    <scope>IDENTIFICATION</scope>
</reference>
<feature type="compositionally biased region" description="Polar residues" evidence="1">
    <location>
        <begin position="113"/>
        <end position="124"/>
    </location>
</feature>
<protein>
    <submittedName>
        <fullName evidence="4">Membrane protein BRI3</fullName>
    </submittedName>
</protein>
<keyword evidence="2" id="KW-0472">Membrane</keyword>
<evidence type="ECO:0000256" key="1">
    <source>
        <dbReference type="SAM" id="MobiDB-lite"/>
    </source>
</evidence>
<evidence type="ECO:0000313" key="4">
    <source>
        <dbReference type="WBParaSite" id="ACRNAN_Path_409.g1557.t1"/>
    </source>
</evidence>
<dbReference type="WBParaSite" id="ACRNAN_Path_409.g1557.t1">
    <property type="protein sequence ID" value="ACRNAN_Path_409.g1557.t1"/>
    <property type="gene ID" value="ACRNAN_Path_409.g1557"/>
</dbReference>
<keyword evidence="2" id="KW-0812">Transmembrane</keyword>
<keyword evidence="3" id="KW-1185">Reference proteome</keyword>
<dbReference type="Pfam" id="PF10164">
    <property type="entry name" value="BRI3"/>
    <property type="match status" value="1"/>
</dbReference>
<evidence type="ECO:0000256" key="2">
    <source>
        <dbReference type="SAM" id="Phobius"/>
    </source>
</evidence>
<dbReference type="Proteomes" id="UP000887540">
    <property type="component" value="Unplaced"/>
</dbReference>
<proteinExistence type="predicted"/>
<name>A0A914C7P0_9BILA</name>
<dbReference type="AlphaFoldDB" id="A0A914C7P0"/>
<accession>A0A914C7P0</accession>
<feature type="region of interest" description="Disordered" evidence="1">
    <location>
        <begin position="76"/>
        <end position="124"/>
    </location>
</feature>